<accession>A0A1I7Z9K9</accession>
<dbReference type="SUPFAM" id="SSF54995">
    <property type="entry name" value="Ribosomal protein S6"/>
    <property type="match status" value="1"/>
</dbReference>
<reference evidence="5" key="1">
    <citation type="submission" date="2016-11" db="UniProtKB">
        <authorList>
            <consortium name="WormBaseParasite"/>
        </authorList>
    </citation>
    <scope>IDENTIFICATION</scope>
</reference>
<dbReference type="WBParaSite" id="L893_g24290.t1">
    <property type="protein sequence ID" value="L893_g24290.t1"/>
    <property type="gene ID" value="L893_g24290"/>
</dbReference>
<evidence type="ECO:0000256" key="3">
    <source>
        <dbReference type="ARBA" id="ARBA00035365"/>
    </source>
</evidence>
<dbReference type="CDD" id="cd15465">
    <property type="entry name" value="bS6_mito"/>
    <property type="match status" value="1"/>
</dbReference>
<evidence type="ECO:0000313" key="5">
    <source>
        <dbReference type="WBParaSite" id="L893_g24290.t1"/>
    </source>
</evidence>
<dbReference type="InterPro" id="IPR014717">
    <property type="entry name" value="Transl_elong_EF1B/ribsomal_bS6"/>
</dbReference>
<sequence length="162" mass="18745">MPLFEVTLITRSLSKADLFKAIHRATTTLLDNGAVIENMKSLGHRDLPYKRIDKQTKEPVYTSNYFLINAHMSLEANKRTKTILRNDLDMVHVESVSEAETRSAPFECDLEELLKPATERQAVKDLRDNQKMGHFTRQMIFKRTEKEWKAIPKSYPIAPPRS</sequence>
<dbReference type="GO" id="GO:0006412">
    <property type="term" value="P:translation"/>
    <property type="evidence" value="ECO:0007669"/>
    <property type="project" value="InterPro"/>
</dbReference>
<dbReference type="InterPro" id="IPR035980">
    <property type="entry name" value="Ribosomal_bS6_sf"/>
</dbReference>
<name>A0A1I7Z9K9_9BILA</name>
<evidence type="ECO:0000313" key="4">
    <source>
        <dbReference type="Proteomes" id="UP000095287"/>
    </source>
</evidence>
<dbReference type="GO" id="GO:0003735">
    <property type="term" value="F:structural constituent of ribosome"/>
    <property type="evidence" value="ECO:0007669"/>
    <property type="project" value="InterPro"/>
</dbReference>
<dbReference type="GO" id="GO:0005840">
    <property type="term" value="C:ribosome"/>
    <property type="evidence" value="ECO:0007669"/>
    <property type="project" value="InterPro"/>
</dbReference>
<evidence type="ECO:0000256" key="2">
    <source>
        <dbReference type="ARBA" id="ARBA00035170"/>
    </source>
</evidence>
<dbReference type="Gene3D" id="3.30.70.60">
    <property type="match status" value="1"/>
</dbReference>
<proteinExistence type="inferred from homology"/>
<dbReference type="GO" id="GO:0019843">
    <property type="term" value="F:rRNA binding"/>
    <property type="evidence" value="ECO:0007669"/>
    <property type="project" value="InterPro"/>
</dbReference>
<dbReference type="Proteomes" id="UP000095287">
    <property type="component" value="Unplaced"/>
</dbReference>
<organism evidence="4 5">
    <name type="scientific">Steinernema glaseri</name>
    <dbReference type="NCBI Taxonomy" id="37863"/>
    <lineage>
        <taxon>Eukaryota</taxon>
        <taxon>Metazoa</taxon>
        <taxon>Ecdysozoa</taxon>
        <taxon>Nematoda</taxon>
        <taxon>Chromadorea</taxon>
        <taxon>Rhabditida</taxon>
        <taxon>Tylenchina</taxon>
        <taxon>Panagrolaimomorpha</taxon>
        <taxon>Strongyloidoidea</taxon>
        <taxon>Steinernematidae</taxon>
        <taxon>Steinernema</taxon>
    </lineage>
</organism>
<dbReference type="Pfam" id="PF01250">
    <property type="entry name" value="Ribosomal_S6"/>
    <property type="match status" value="1"/>
</dbReference>
<protein>
    <recommendedName>
        <fullName evidence="2">Small ribosomal subunit protein bS6m</fullName>
    </recommendedName>
    <alternativeName>
        <fullName evidence="3">28S ribosomal protein S6, mitochondrial</fullName>
    </alternativeName>
</protein>
<evidence type="ECO:0000256" key="1">
    <source>
        <dbReference type="ARBA" id="ARBA00009512"/>
    </source>
</evidence>
<keyword evidence="4" id="KW-1185">Reference proteome</keyword>
<dbReference type="AlphaFoldDB" id="A0A1I7Z9K9"/>
<dbReference type="InterPro" id="IPR000529">
    <property type="entry name" value="Ribosomal_bS6"/>
</dbReference>
<comment type="similarity">
    <text evidence="1">Belongs to the bacterial ribosomal protein bS6 family.</text>
</comment>